<evidence type="ECO:0000259" key="1">
    <source>
        <dbReference type="Pfam" id="PF13566"/>
    </source>
</evidence>
<dbReference type="InterPro" id="IPR023875">
    <property type="entry name" value="DNA_repair_put"/>
</dbReference>
<dbReference type="EMBL" id="FORQ01000004">
    <property type="protein sequence ID" value="SFJ08139.1"/>
    <property type="molecule type" value="Genomic_DNA"/>
</dbReference>
<evidence type="ECO:0000313" key="3">
    <source>
        <dbReference type="Proteomes" id="UP000242560"/>
    </source>
</evidence>
<organism evidence="2 3">
    <name type="scientific">Kaistella treverensis</name>
    <dbReference type="NCBI Taxonomy" id="631455"/>
    <lineage>
        <taxon>Bacteria</taxon>
        <taxon>Pseudomonadati</taxon>
        <taxon>Bacteroidota</taxon>
        <taxon>Flavobacteriia</taxon>
        <taxon>Flavobacteriales</taxon>
        <taxon>Weeksellaceae</taxon>
        <taxon>Chryseobacterium group</taxon>
        <taxon>Kaistella</taxon>
    </lineage>
</organism>
<dbReference type="RefSeq" id="WP_089820225.1">
    <property type="nucleotide sequence ID" value="NZ_FORQ01000004.1"/>
</dbReference>
<dbReference type="Pfam" id="PF13566">
    <property type="entry name" value="DUF4130"/>
    <property type="match status" value="1"/>
</dbReference>
<name>A0A1I3NG50_9FLAO</name>
<dbReference type="AlphaFoldDB" id="A0A1I3NG50"/>
<dbReference type="InterPro" id="IPR025404">
    <property type="entry name" value="DUF4130"/>
</dbReference>
<reference evidence="3" key="1">
    <citation type="submission" date="2016-10" db="EMBL/GenBank/DDBJ databases">
        <authorList>
            <person name="Varghese N."/>
            <person name="Submissions S."/>
        </authorList>
    </citation>
    <scope>NUCLEOTIDE SEQUENCE [LARGE SCALE GENOMIC DNA]</scope>
    <source>
        <strain evidence="3">DSM 22251</strain>
    </source>
</reference>
<proteinExistence type="predicted"/>
<evidence type="ECO:0000313" key="2">
    <source>
        <dbReference type="EMBL" id="SFJ08139.1"/>
    </source>
</evidence>
<keyword evidence="3" id="KW-1185">Reference proteome</keyword>
<protein>
    <submittedName>
        <fullName evidence="2">Probable DNA metabolism protein</fullName>
    </submittedName>
</protein>
<gene>
    <name evidence="2" type="ORF">SAMN05421638_2064</name>
</gene>
<sequence>MTTLLYDGTFEGLFTAIFEVYEYQFQPAEIISEKNHQTAAFFSETHEVQTDEKKAKRVLQKLEANLGKKGVSQLLRVYLSEKESAERLILSAVALSLEFPKENILNNFAHPDMMEIAKITKSISREVHRMHAFVRFEKLQDEVYFAKIEPDFNVLPLIISHFKNRYQDQKWMIYDIRRGYGVFYDLEEAQFFEPNFDENFQLKKTGTLLHEEEMNYQKLWQRYFFKTNIPERKNLKLHVQSLPKRYWKYLTEKY</sequence>
<dbReference type="Proteomes" id="UP000242560">
    <property type="component" value="Unassembled WGS sequence"/>
</dbReference>
<dbReference type="NCBIfam" id="TIGR03915">
    <property type="entry name" value="SAM_7_link_chp"/>
    <property type="match status" value="1"/>
</dbReference>
<accession>A0A1I3NG50</accession>
<feature type="domain" description="DUF4130" evidence="1">
    <location>
        <begin position="85"/>
        <end position="252"/>
    </location>
</feature>